<keyword evidence="7" id="KW-1185">Reference proteome</keyword>
<dbReference type="InterPro" id="IPR050176">
    <property type="entry name" value="LTTR"/>
</dbReference>
<accession>A0A1T5FF27</accession>
<dbReference type="SUPFAM" id="SSF46785">
    <property type="entry name" value="Winged helix' DNA-binding domain"/>
    <property type="match status" value="1"/>
</dbReference>
<dbReference type="InterPro" id="IPR036390">
    <property type="entry name" value="WH_DNA-bd_sf"/>
</dbReference>
<keyword evidence="4" id="KW-0804">Transcription</keyword>
<dbReference type="PANTHER" id="PTHR30579:SF7">
    <property type="entry name" value="HTH-TYPE TRANSCRIPTIONAL REGULATOR LRHA-RELATED"/>
    <property type="match status" value="1"/>
</dbReference>
<protein>
    <submittedName>
        <fullName evidence="6">DNA-binding transcriptional regulator, LysR family</fullName>
    </submittedName>
</protein>
<evidence type="ECO:0000256" key="1">
    <source>
        <dbReference type="ARBA" id="ARBA00009437"/>
    </source>
</evidence>
<dbReference type="PANTHER" id="PTHR30579">
    <property type="entry name" value="TRANSCRIPTIONAL REGULATOR"/>
    <property type="match status" value="1"/>
</dbReference>
<evidence type="ECO:0000256" key="2">
    <source>
        <dbReference type="ARBA" id="ARBA00023015"/>
    </source>
</evidence>
<dbReference type="Proteomes" id="UP000190044">
    <property type="component" value="Unassembled WGS sequence"/>
</dbReference>
<dbReference type="InterPro" id="IPR005119">
    <property type="entry name" value="LysR_subst-bd"/>
</dbReference>
<dbReference type="AlphaFoldDB" id="A0A1T5FF27"/>
<keyword evidence="2" id="KW-0805">Transcription regulation</keyword>
<dbReference type="Gene3D" id="1.10.10.10">
    <property type="entry name" value="Winged helix-like DNA-binding domain superfamily/Winged helix DNA-binding domain"/>
    <property type="match status" value="1"/>
</dbReference>
<dbReference type="GO" id="GO:0003700">
    <property type="term" value="F:DNA-binding transcription factor activity"/>
    <property type="evidence" value="ECO:0007669"/>
    <property type="project" value="InterPro"/>
</dbReference>
<evidence type="ECO:0000313" key="6">
    <source>
        <dbReference type="EMBL" id="SKB94732.1"/>
    </source>
</evidence>
<reference evidence="7" key="1">
    <citation type="submission" date="2017-02" db="EMBL/GenBank/DDBJ databases">
        <authorList>
            <person name="Varghese N."/>
            <person name="Submissions S."/>
        </authorList>
    </citation>
    <scope>NUCLEOTIDE SEQUENCE [LARGE SCALE GENOMIC DNA]</scope>
    <source>
        <strain evidence="7">R11H</strain>
    </source>
</reference>
<dbReference type="Pfam" id="PF00126">
    <property type="entry name" value="HTH_1"/>
    <property type="match status" value="1"/>
</dbReference>
<dbReference type="Pfam" id="PF03466">
    <property type="entry name" value="LysR_substrate"/>
    <property type="match status" value="1"/>
</dbReference>
<evidence type="ECO:0000256" key="4">
    <source>
        <dbReference type="ARBA" id="ARBA00023163"/>
    </source>
</evidence>
<dbReference type="EMBL" id="FUYP01000034">
    <property type="protein sequence ID" value="SKB94732.1"/>
    <property type="molecule type" value="Genomic_DNA"/>
</dbReference>
<evidence type="ECO:0000256" key="3">
    <source>
        <dbReference type="ARBA" id="ARBA00023125"/>
    </source>
</evidence>
<dbReference type="Gene3D" id="3.40.190.10">
    <property type="entry name" value="Periplasmic binding protein-like II"/>
    <property type="match status" value="2"/>
</dbReference>
<proteinExistence type="inferred from homology"/>
<dbReference type="PROSITE" id="PS50931">
    <property type="entry name" value="HTH_LYSR"/>
    <property type="match status" value="1"/>
</dbReference>
<sequence length="278" mass="30102">MAVNLPTELLRTFAAVVDCTTMLKASSQINVTPSAISLQIKRLEEIVGMPLFFRDARRLTVSPAGQILLDYARTILACNDEAIETLKGERSAGAIRLGVVEDFARTLLSGALRLFSALNPDSRLSLRICGSRELRDLVQSNRLDLAVVIAGSDDPEIIAERPVSWYGDQDLVTRDVLPLALLEAPCMFREMGISALERAKIPYEIVVETASASVLHAAIEAGLAIAPRTGTFMMDNPAHRVAGLPELGSVGYAVLENAHISRGAARLANLLRTSLREI</sequence>
<feature type="domain" description="HTH lysR-type" evidence="5">
    <location>
        <begin position="5"/>
        <end position="62"/>
    </location>
</feature>
<evidence type="ECO:0000259" key="5">
    <source>
        <dbReference type="PROSITE" id="PS50931"/>
    </source>
</evidence>
<dbReference type="InterPro" id="IPR000847">
    <property type="entry name" value="LysR_HTH_N"/>
</dbReference>
<name>A0A1T5FF27_9SPHN</name>
<dbReference type="OrthoDB" id="9815174at2"/>
<organism evidence="6 7">
    <name type="scientific">Sphingopyxis flava</name>
    <dbReference type="NCBI Taxonomy" id="1507287"/>
    <lineage>
        <taxon>Bacteria</taxon>
        <taxon>Pseudomonadati</taxon>
        <taxon>Pseudomonadota</taxon>
        <taxon>Alphaproteobacteria</taxon>
        <taxon>Sphingomonadales</taxon>
        <taxon>Sphingomonadaceae</taxon>
        <taxon>Sphingopyxis</taxon>
    </lineage>
</organism>
<keyword evidence="3 6" id="KW-0238">DNA-binding</keyword>
<dbReference type="RefSeq" id="WP_079639934.1">
    <property type="nucleotide sequence ID" value="NZ_FUYP01000034.1"/>
</dbReference>
<gene>
    <name evidence="6" type="ORF">SAMN06295937_10347</name>
</gene>
<evidence type="ECO:0000313" key="7">
    <source>
        <dbReference type="Proteomes" id="UP000190044"/>
    </source>
</evidence>
<dbReference type="GO" id="GO:0003677">
    <property type="term" value="F:DNA binding"/>
    <property type="evidence" value="ECO:0007669"/>
    <property type="project" value="UniProtKB-KW"/>
</dbReference>
<comment type="similarity">
    <text evidence="1">Belongs to the LysR transcriptional regulatory family.</text>
</comment>
<dbReference type="SUPFAM" id="SSF53850">
    <property type="entry name" value="Periplasmic binding protein-like II"/>
    <property type="match status" value="1"/>
</dbReference>
<dbReference type="InterPro" id="IPR036388">
    <property type="entry name" value="WH-like_DNA-bd_sf"/>
</dbReference>